<feature type="transmembrane region" description="Helical" evidence="7">
    <location>
        <begin position="381"/>
        <end position="402"/>
    </location>
</feature>
<feature type="transmembrane region" description="Helical" evidence="7">
    <location>
        <begin position="645"/>
        <end position="662"/>
    </location>
</feature>
<dbReference type="Proteomes" id="UP001596447">
    <property type="component" value="Unassembled WGS sequence"/>
</dbReference>
<keyword evidence="10" id="KW-1185">Reference proteome</keyword>
<comment type="caution">
    <text evidence="9">The sequence shown here is derived from an EMBL/GenBank/DDBJ whole genome shotgun (WGS) entry which is preliminary data.</text>
</comment>
<evidence type="ECO:0000313" key="9">
    <source>
        <dbReference type="EMBL" id="MFC7200800.1"/>
    </source>
</evidence>
<evidence type="ECO:0000256" key="4">
    <source>
        <dbReference type="ARBA" id="ARBA00022989"/>
    </source>
</evidence>
<feature type="transmembrane region" description="Helical" evidence="7">
    <location>
        <begin position="74"/>
        <end position="100"/>
    </location>
</feature>
<evidence type="ECO:0000256" key="7">
    <source>
        <dbReference type="SAM" id="Phobius"/>
    </source>
</evidence>
<evidence type="ECO:0000256" key="5">
    <source>
        <dbReference type="ARBA" id="ARBA00023136"/>
    </source>
</evidence>
<dbReference type="EMBL" id="JBHTAR010000011">
    <property type="protein sequence ID" value="MFC7200800.1"/>
    <property type="molecule type" value="Genomic_DNA"/>
</dbReference>
<gene>
    <name evidence="9" type="ORF">ACFQJ9_15520</name>
</gene>
<feature type="transmembrane region" description="Helical" evidence="7">
    <location>
        <begin position="262"/>
        <end position="286"/>
    </location>
</feature>
<dbReference type="RefSeq" id="WP_279527566.1">
    <property type="nucleotide sequence ID" value="NZ_CP122312.1"/>
</dbReference>
<sequence>MSESESRDGPEDTGSTHRAPWTADYDTARVRSAYGPIRTWLRENPERFAAHQEWLDAARLGTTYDATLTRAIRWALLATVGGLLVGLLLVAGIHVGVVGFPLGGLLGAVVLAAIPVVLAGLGGGGTLAGAYYRPRLVAYRRGQAIDAALPHAIIFLYALTHGGESLFSAIDELSAAEDVYGPVAAEFGVAVDEMTHLDSDLYAALERVRDRTASDDLAEFLDELGSVLETGGDVDSFLASAAESQLEEAESKQEELLADLGLFAEIYVSTVFAGPVFLLVVFLVASFANPSFLRALRWLVYLGVPLIVAVSIVGFDWFVTANLRAGERLGKGIELARARPTAPDGVDDGRLEDYRQVRRQRRLRERLATPVQSCRERPARVLAVTVPFTLLVLVGLALAGVATPTRAAMLAEPVRTTLAFVVLPILVSGVPFAAFQWVARRHDRTIQRRLPGALDVLADADESGVPLGKAFDLVSRRAEGPLAVELQRVHNDLTWRDDVAGALRAFADRLDVGDVTRVVRLLNEALRTTDDLAPVLRVVGNDLDGRNDLRRERRRETSQYVVLVSIGVLVFLGIVVVFEVVLLPALVSASAQAASGSTERVVSFGGASSATYRRLLFHAALAQAVGNGLLLGKLTDDRLASGVKYIVPLVACVAAVFVGLAVI</sequence>
<dbReference type="Pfam" id="PF00482">
    <property type="entry name" value="T2SSF"/>
    <property type="match status" value="2"/>
</dbReference>
<feature type="transmembrane region" description="Helical" evidence="7">
    <location>
        <begin position="560"/>
        <end position="587"/>
    </location>
</feature>
<feature type="transmembrane region" description="Helical" evidence="7">
    <location>
        <begin position="298"/>
        <end position="319"/>
    </location>
</feature>
<evidence type="ECO:0000313" key="10">
    <source>
        <dbReference type="Proteomes" id="UP001596447"/>
    </source>
</evidence>
<proteinExistence type="predicted"/>
<protein>
    <submittedName>
        <fullName evidence="9">Type II secretion system F family protein</fullName>
    </submittedName>
</protein>
<evidence type="ECO:0000256" key="2">
    <source>
        <dbReference type="ARBA" id="ARBA00022475"/>
    </source>
</evidence>
<evidence type="ECO:0000256" key="3">
    <source>
        <dbReference type="ARBA" id="ARBA00022692"/>
    </source>
</evidence>
<keyword evidence="3 7" id="KW-0812">Transmembrane</keyword>
<feature type="transmembrane region" description="Helical" evidence="7">
    <location>
        <begin position="106"/>
        <end position="132"/>
    </location>
</feature>
<dbReference type="InterPro" id="IPR018076">
    <property type="entry name" value="T2SS_GspF_dom"/>
</dbReference>
<feature type="domain" description="Type II secretion system protein GspF" evidence="8">
    <location>
        <begin position="156"/>
        <end position="281"/>
    </location>
</feature>
<feature type="compositionally biased region" description="Basic and acidic residues" evidence="6">
    <location>
        <begin position="1"/>
        <end position="10"/>
    </location>
</feature>
<keyword evidence="2" id="KW-1003">Cell membrane</keyword>
<reference evidence="9 10" key="1">
    <citation type="journal article" date="2019" name="Int. J. Syst. Evol. Microbiol.">
        <title>The Global Catalogue of Microorganisms (GCM) 10K type strain sequencing project: providing services to taxonomists for standard genome sequencing and annotation.</title>
        <authorList>
            <consortium name="The Broad Institute Genomics Platform"/>
            <consortium name="The Broad Institute Genome Sequencing Center for Infectious Disease"/>
            <person name="Wu L."/>
            <person name="Ma J."/>
        </authorList>
    </citation>
    <scope>NUCLEOTIDE SEQUENCE [LARGE SCALE GENOMIC DNA]</scope>
    <source>
        <strain evidence="9 10">XZGYJ-43</strain>
    </source>
</reference>
<evidence type="ECO:0000256" key="6">
    <source>
        <dbReference type="SAM" id="MobiDB-lite"/>
    </source>
</evidence>
<dbReference type="PANTHER" id="PTHR35402:SF1">
    <property type="entry name" value="TYPE II SECRETION SYSTEM PROTEIN GSPF DOMAIN-CONTAINING PROTEIN"/>
    <property type="match status" value="1"/>
</dbReference>
<evidence type="ECO:0000256" key="1">
    <source>
        <dbReference type="ARBA" id="ARBA00004651"/>
    </source>
</evidence>
<dbReference type="GO" id="GO:0005886">
    <property type="term" value="C:plasma membrane"/>
    <property type="evidence" value="ECO:0007669"/>
    <property type="project" value="UniProtKB-SubCell"/>
</dbReference>
<name>A0ABD5Z714_9EURY</name>
<organism evidence="9 10">
    <name type="scientific">Halospeciosus flavus</name>
    <dbReference type="NCBI Taxonomy" id="3032283"/>
    <lineage>
        <taxon>Archaea</taxon>
        <taxon>Methanobacteriati</taxon>
        <taxon>Methanobacteriota</taxon>
        <taxon>Stenosarchaea group</taxon>
        <taxon>Halobacteria</taxon>
        <taxon>Halobacteriales</taxon>
        <taxon>Halobacteriaceae</taxon>
        <taxon>Halospeciosus</taxon>
    </lineage>
</organism>
<dbReference type="InterPro" id="IPR056569">
    <property type="entry name" value="ArlJ-like"/>
</dbReference>
<feature type="domain" description="Type II secretion system protein GspF" evidence="8">
    <location>
        <begin position="454"/>
        <end position="578"/>
    </location>
</feature>
<evidence type="ECO:0000259" key="8">
    <source>
        <dbReference type="Pfam" id="PF00482"/>
    </source>
</evidence>
<dbReference type="AlphaFoldDB" id="A0ABD5Z714"/>
<keyword evidence="4 7" id="KW-1133">Transmembrane helix</keyword>
<comment type="subcellular location">
    <subcellularLocation>
        <location evidence="1">Cell membrane</location>
        <topology evidence="1">Multi-pass membrane protein</topology>
    </subcellularLocation>
</comment>
<feature type="transmembrane region" description="Helical" evidence="7">
    <location>
        <begin position="417"/>
        <end position="439"/>
    </location>
</feature>
<feature type="region of interest" description="Disordered" evidence="6">
    <location>
        <begin position="1"/>
        <end position="21"/>
    </location>
</feature>
<accession>A0ABD5Z714</accession>
<dbReference type="PANTHER" id="PTHR35402">
    <property type="entry name" value="INTEGRAL MEMBRANE PROTEIN-RELATED"/>
    <property type="match status" value="1"/>
</dbReference>
<keyword evidence="5 7" id="KW-0472">Membrane</keyword>